<dbReference type="RefSeq" id="WP_146063899.1">
    <property type="nucleotide sequence ID" value="NZ_FNVN01000001.1"/>
</dbReference>
<dbReference type="Pfam" id="PF23379">
    <property type="entry name" value="DUF7096"/>
    <property type="match status" value="1"/>
</dbReference>
<reference evidence="5 6" key="1">
    <citation type="submission" date="2016-10" db="EMBL/GenBank/DDBJ databases">
        <authorList>
            <person name="de Groot N.N."/>
        </authorList>
    </citation>
    <scope>NUCLEOTIDE SEQUENCE [LARGE SCALE GENOMIC DNA]</scope>
    <source>
        <strain evidence="5 6">CGMCC 1.10331</strain>
    </source>
</reference>
<keyword evidence="6" id="KW-1185">Reference proteome</keyword>
<dbReference type="InterPro" id="IPR056397">
    <property type="entry name" value="Fn3_arc"/>
</dbReference>
<evidence type="ECO:0000256" key="1">
    <source>
        <dbReference type="SAM" id="MobiDB-lite"/>
    </source>
</evidence>
<evidence type="ECO:0000259" key="3">
    <source>
        <dbReference type="Pfam" id="PF23375"/>
    </source>
</evidence>
<name>A0A1H5VLW5_9EURY</name>
<dbReference type="EMBL" id="FNVN01000001">
    <property type="protein sequence ID" value="SEF88325.1"/>
    <property type="molecule type" value="Genomic_DNA"/>
</dbReference>
<dbReference type="AlphaFoldDB" id="A0A1H5VLW5"/>
<dbReference type="InterPro" id="IPR055520">
    <property type="entry name" value="DUF7094"/>
</dbReference>
<accession>A0A1H5VLW5</accession>
<evidence type="ECO:0000259" key="2">
    <source>
        <dbReference type="Pfam" id="PF23374"/>
    </source>
</evidence>
<feature type="domain" description="DUF7096" evidence="4">
    <location>
        <begin position="2"/>
        <end position="231"/>
    </location>
</feature>
<feature type="compositionally biased region" description="Low complexity" evidence="1">
    <location>
        <begin position="29"/>
        <end position="55"/>
    </location>
</feature>
<dbReference type="Proteomes" id="UP000236740">
    <property type="component" value="Unassembled WGS sequence"/>
</dbReference>
<evidence type="ECO:0000259" key="4">
    <source>
        <dbReference type="Pfam" id="PF23379"/>
    </source>
</evidence>
<sequence>MRAVALSLALLLVLSAVAGAVPTQPDGRPAPASASTAGPSVPPTATASLQSSSLTERPPMQVAGSNDTAGDSINVLGIPPGETTRSTLETEYVELGSGLAFSRATTDARLETEAVVERIESADSPEKRQQYLLQEISAIEQRIITLRTRQRQVVGAYGRGELPPRRLLYELALIDAEARELQQRRDRIETLTQSTPGFSISAARFGNVELELNTLTGPVRGHAAAVLNGDADSARFFVQSGENSVVLGVIRDGTYVRESYRGALRGGEDGAFSLADAVNATEAAYPTITELRLRDDVVGNPDSDSTRVTVEHERGRLVAFVDSRSQRVFKEHQYRPIDRVTTSSPTSAIKDGLELTAHRTYPGGPVRLQLNATSNDEPVDAQITVGPAGGRSSVVGETGEDGSLWTLAPAGTYQVTAIDGSSVVVLSVEPTAAPFVYGELNESSGEEGMETVTPAE</sequence>
<gene>
    <name evidence="5" type="ORF">SAMN04488133_1004</name>
</gene>
<organism evidence="5 6">
    <name type="scientific">Halobellus limi</name>
    <dbReference type="NCBI Taxonomy" id="699433"/>
    <lineage>
        <taxon>Archaea</taxon>
        <taxon>Methanobacteriati</taxon>
        <taxon>Methanobacteriota</taxon>
        <taxon>Stenosarchaea group</taxon>
        <taxon>Halobacteria</taxon>
        <taxon>Halobacteriales</taxon>
        <taxon>Haloferacaceae</taxon>
        <taxon>Halobellus</taxon>
    </lineage>
</organism>
<feature type="region of interest" description="Disordered" evidence="1">
    <location>
        <begin position="22"/>
        <end position="83"/>
    </location>
</feature>
<dbReference type="InterPro" id="IPR055522">
    <property type="entry name" value="DUF7096"/>
</dbReference>
<feature type="domain" description="DUF7094" evidence="3">
    <location>
        <begin position="236"/>
        <end position="340"/>
    </location>
</feature>
<proteinExistence type="predicted"/>
<dbReference type="Pfam" id="PF23375">
    <property type="entry name" value="DUF7094"/>
    <property type="match status" value="1"/>
</dbReference>
<evidence type="ECO:0000313" key="6">
    <source>
        <dbReference type="Proteomes" id="UP000236740"/>
    </source>
</evidence>
<feature type="domain" description="Fibronectin-III type-like" evidence="2">
    <location>
        <begin position="347"/>
        <end position="425"/>
    </location>
</feature>
<protein>
    <submittedName>
        <fullName evidence="5">Uncharacterized protein</fullName>
    </submittedName>
</protein>
<evidence type="ECO:0000313" key="5">
    <source>
        <dbReference type="EMBL" id="SEF88325.1"/>
    </source>
</evidence>
<dbReference type="Pfam" id="PF23374">
    <property type="entry name" value="Fn3_arc"/>
    <property type="match status" value="1"/>
</dbReference>